<keyword evidence="2" id="KW-1185">Reference proteome</keyword>
<accession>A0A1S2VKF1</accession>
<gene>
    <name evidence="1" type="ORF">BLX24_14975</name>
</gene>
<dbReference type="Proteomes" id="UP000181790">
    <property type="component" value="Unassembled WGS sequence"/>
</dbReference>
<dbReference type="AlphaFoldDB" id="A0A1S2VKF1"/>
<evidence type="ECO:0000313" key="1">
    <source>
        <dbReference type="EMBL" id="OIN58298.1"/>
    </source>
</evidence>
<organism evidence="1 2">
    <name type="scientific">Arsenicibacter rosenii</name>
    <dbReference type="NCBI Taxonomy" id="1750698"/>
    <lineage>
        <taxon>Bacteria</taxon>
        <taxon>Pseudomonadati</taxon>
        <taxon>Bacteroidota</taxon>
        <taxon>Cytophagia</taxon>
        <taxon>Cytophagales</taxon>
        <taxon>Spirosomataceae</taxon>
        <taxon>Arsenicibacter</taxon>
    </lineage>
</organism>
<dbReference type="OrthoDB" id="952228at2"/>
<sequence length="180" mass="20449">MRSLGAIGLLLLLLYHTIGVPVAVLCFDDRFETASPVSQQDEWQVMKIPLSLPYTTYWENAADQHGLIQQGESFYNITRQHIENDTLYTLMKTNLPARDRFAELANSVQQLVDQQTEGAKSPLSEALTLLKLRIHTYLPPVFGWPSENYPMLNYLPAPLTQVIYGHYPQTGRLLSPPPEH</sequence>
<comment type="caution">
    <text evidence="1">The sequence shown here is derived from an EMBL/GenBank/DDBJ whole genome shotgun (WGS) entry which is preliminary data.</text>
</comment>
<evidence type="ECO:0000313" key="2">
    <source>
        <dbReference type="Proteomes" id="UP000181790"/>
    </source>
</evidence>
<dbReference type="RefSeq" id="WP_071503970.1">
    <property type="nucleotide sequence ID" value="NZ_MORL01000007.1"/>
</dbReference>
<proteinExistence type="predicted"/>
<reference evidence="1 2" key="1">
    <citation type="submission" date="2016-10" db="EMBL/GenBank/DDBJ databases">
        <title>Arsenicibacter rosenii gen. nov., sp. nov., an efficient arsenic-methylating bacterium isolated from an arsenic-contaminated paddy soil.</title>
        <authorList>
            <person name="Huang K."/>
        </authorList>
    </citation>
    <scope>NUCLEOTIDE SEQUENCE [LARGE SCALE GENOMIC DNA]</scope>
    <source>
        <strain evidence="1 2">SM-1</strain>
    </source>
</reference>
<protein>
    <submittedName>
        <fullName evidence="1">Uncharacterized protein</fullName>
    </submittedName>
</protein>
<dbReference type="EMBL" id="MORL01000007">
    <property type="protein sequence ID" value="OIN58298.1"/>
    <property type="molecule type" value="Genomic_DNA"/>
</dbReference>
<name>A0A1S2VKF1_9BACT</name>